<gene>
    <name evidence="2" type="ORF">EU555_29735</name>
</gene>
<feature type="domain" description="GSCFA" evidence="1">
    <location>
        <begin position="180"/>
        <end position="448"/>
    </location>
</feature>
<dbReference type="Proteomes" id="UP000297535">
    <property type="component" value="Unassembled WGS sequence"/>
</dbReference>
<comment type="caution">
    <text evidence="2">The sequence shown here is derived from an EMBL/GenBank/DDBJ whole genome shotgun (WGS) entry which is preliminary data.</text>
</comment>
<dbReference type="EMBL" id="SRLB01000034">
    <property type="protein sequence ID" value="TGD95030.1"/>
    <property type="molecule type" value="Genomic_DNA"/>
</dbReference>
<sequence>MKKNLLDWLKHGPFVYTPNHPKPFVISSMALSVVRKLGISSSTPDVSDLISDPFRELVVWPVYPEIAETLGLSGSYNFKLWEGHPLAVNKNIMDLEAYIAGCYESYSKYDRTDFSFSRLKDPRFENIHSISIRSETRSAANPYRNLPPVKFWSRSVANIPMNEVTPTARAKFTIASSESIAAAGSCFAQHISKELENRKLNFVRTDAELPAGVRKDIYDLGSIFSARFGNIYSSRQFLQLLQRAVNETGLNDLIWEDKNGNFLDGFRPRIVDGGFISREELIDDRIRHLAATRKAIRQADVFVFTLGMTEIWRSKTNGWVAPIAPGVVTSASVQEDFEYYNLSVSEVVSDFCEAVALLRDLKPNIKMIITVSPVPLAATYSDAHVLSATTYSKSVLRVAAQHIADSDMNIEYFPSYEIITGSFNRGTYFSDDLREVKDAGVNHVMRVFFDYFYANGNFLYIENQATKLRIFTRT</sequence>
<accession>A0A4Z0NH86</accession>
<dbReference type="OrthoDB" id="369216at2"/>
<dbReference type="RefSeq" id="WP_135418956.1">
    <property type="nucleotide sequence ID" value="NZ_SRLB01000034.1"/>
</dbReference>
<evidence type="ECO:0000313" key="3">
    <source>
        <dbReference type="Proteomes" id="UP000297535"/>
    </source>
</evidence>
<keyword evidence="3" id="KW-1185">Reference proteome</keyword>
<proteinExistence type="predicted"/>
<dbReference type="InterPro" id="IPR014982">
    <property type="entry name" value="GSCFA"/>
</dbReference>
<dbReference type="AlphaFoldDB" id="A0A4Z0NH86"/>
<evidence type="ECO:0000313" key="2">
    <source>
        <dbReference type="EMBL" id="TGD95030.1"/>
    </source>
</evidence>
<reference evidence="2 3" key="1">
    <citation type="submission" date="2019-04" db="EMBL/GenBank/DDBJ databases">
        <authorList>
            <person name="Feng G."/>
            <person name="Zhu H."/>
        </authorList>
    </citation>
    <scope>NUCLEOTIDE SEQUENCE [LARGE SCALE GENOMIC DNA]</scope>
    <source>
        <strain evidence="2 3">6HR-1</strain>
    </source>
</reference>
<organism evidence="2 3">
    <name type="scientific">Methylobacterium nonmethylotrophicum</name>
    <dbReference type="NCBI Taxonomy" id="1141884"/>
    <lineage>
        <taxon>Bacteria</taxon>
        <taxon>Pseudomonadati</taxon>
        <taxon>Pseudomonadota</taxon>
        <taxon>Alphaproteobacteria</taxon>
        <taxon>Hyphomicrobiales</taxon>
        <taxon>Methylobacteriaceae</taxon>
        <taxon>Methylobacterium</taxon>
    </lineage>
</organism>
<protein>
    <recommendedName>
        <fullName evidence="1">GSCFA domain-containing protein</fullName>
    </recommendedName>
</protein>
<name>A0A4Z0NH86_9HYPH</name>
<dbReference type="Pfam" id="PF08885">
    <property type="entry name" value="GSCFA"/>
    <property type="match status" value="1"/>
</dbReference>
<evidence type="ECO:0000259" key="1">
    <source>
        <dbReference type="Pfam" id="PF08885"/>
    </source>
</evidence>